<gene>
    <name evidence="2" type="ORF">FisN_14Hh073</name>
</gene>
<organism evidence="2 3">
    <name type="scientific">Fistulifera solaris</name>
    <name type="common">Oleaginous diatom</name>
    <dbReference type="NCBI Taxonomy" id="1519565"/>
    <lineage>
        <taxon>Eukaryota</taxon>
        <taxon>Sar</taxon>
        <taxon>Stramenopiles</taxon>
        <taxon>Ochrophyta</taxon>
        <taxon>Bacillariophyta</taxon>
        <taxon>Bacillariophyceae</taxon>
        <taxon>Bacillariophycidae</taxon>
        <taxon>Naviculales</taxon>
        <taxon>Naviculaceae</taxon>
        <taxon>Fistulifera</taxon>
    </lineage>
</organism>
<dbReference type="OrthoDB" id="49008at2759"/>
<feature type="compositionally biased region" description="Polar residues" evidence="1">
    <location>
        <begin position="374"/>
        <end position="383"/>
    </location>
</feature>
<keyword evidence="3" id="KW-1185">Reference proteome</keyword>
<protein>
    <submittedName>
        <fullName evidence="2">Uncharacterized protein</fullName>
    </submittedName>
</protein>
<dbReference type="Proteomes" id="UP000198406">
    <property type="component" value="Unassembled WGS sequence"/>
</dbReference>
<evidence type="ECO:0000256" key="1">
    <source>
        <dbReference type="SAM" id="MobiDB-lite"/>
    </source>
</evidence>
<proteinExistence type="predicted"/>
<name>A0A1Z5K935_FISSO</name>
<dbReference type="AlphaFoldDB" id="A0A1Z5K935"/>
<dbReference type="EMBL" id="BDSP01000184">
    <property type="protein sequence ID" value="GAX22458.1"/>
    <property type="molecule type" value="Genomic_DNA"/>
</dbReference>
<feature type="region of interest" description="Disordered" evidence="1">
    <location>
        <begin position="795"/>
        <end position="836"/>
    </location>
</feature>
<evidence type="ECO:0000313" key="2">
    <source>
        <dbReference type="EMBL" id="GAX22458.1"/>
    </source>
</evidence>
<comment type="caution">
    <text evidence="2">The sequence shown here is derived from an EMBL/GenBank/DDBJ whole genome shotgun (WGS) entry which is preliminary data.</text>
</comment>
<accession>A0A1Z5K935</accession>
<feature type="region of interest" description="Disordered" evidence="1">
    <location>
        <begin position="333"/>
        <end position="423"/>
    </location>
</feature>
<feature type="compositionally biased region" description="Basic and acidic residues" evidence="1">
    <location>
        <begin position="363"/>
        <end position="373"/>
    </location>
</feature>
<reference evidence="2 3" key="1">
    <citation type="journal article" date="2015" name="Plant Cell">
        <title>Oil accumulation by the oleaginous diatom Fistulifera solaris as revealed by the genome and transcriptome.</title>
        <authorList>
            <person name="Tanaka T."/>
            <person name="Maeda Y."/>
            <person name="Veluchamy A."/>
            <person name="Tanaka M."/>
            <person name="Abida H."/>
            <person name="Marechal E."/>
            <person name="Bowler C."/>
            <person name="Muto M."/>
            <person name="Sunaga Y."/>
            <person name="Tanaka M."/>
            <person name="Yoshino T."/>
            <person name="Taniguchi T."/>
            <person name="Fukuda Y."/>
            <person name="Nemoto M."/>
            <person name="Matsumoto M."/>
            <person name="Wong P.S."/>
            <person name="Aburatani S."/>
            <person name="Fujibuchi W."/>
        </authorList>
    </citation>
    <scope>NUCLEOTIDE SEQUENCE [LARGE SCALE GENOMIC DNA]</scope>
    <source>
        <strain evidence="2 3">JPCC DA0580</strain>
    </source>
</reference>
<evidence type="ECO:0000313" key="3">
    <source>
        <dbReference type="Proteomes" id="UP000198406"/>
    </source>
</evidence>
<sequence>MDYAEENVPLDAESLDRLSRYVDELYSKRTFELTDSNDDLISLGKIDIETVQSMEKLIRVLSKEDEPLAQELEDGMVHAQWRQETLSSLGKYIHAKTNNYLSHDEEEDDGSTLPGTVILENEHPDMLKSISNYIDYTLANKDPSGMEKRKVLEARREACESDMDTETSSQIAEFQNDDETETIERNDTVFSDDLTAHISPETLSQIGAFIDLVAKRNKKALASNALDVEEGANSIGASTIDEDILTQLSEDASLALNASPGLLASLEAYIDQLAKTNGMNAVKEVPDNLQTVYDNQQQGSRELSSEMSAKRHNCVESDLETLPSYLLHDKESTKYQPRYASPADPPATFLSVRSDDDENDFSSENHPKKRQDPESSTQQSLQTVDEDRGENEKKAMNQRSILRYDQERSLNLGMKPSRDPEVSADLVFDTTGEKARQMELDSDSKENLQMIEQVEIETATIQGRARDRMGGPEMLVKSNRIGKIMHQFGSEESSDGAIAEESIIDKSQKEDNGCLLGLSKKLPPIPENKNYTKEKHDKTLQEESQTFESHEQSYEVHDLTNVTASTFESPILIDPEPETTNPGELEEKFKNDVRTLTMLVTSLQQSTLDDEATVKAFAQFCYPLVADKEPRATSVSNIMCKADELGLPLDAADRFLNLAQLLLEERRQNIEIEAVPSDEAGSPRVPSQGSMPISGSVLRGFQVFVSRLVEAATRSSMFMSRVEEHDGNDGIDDNQAYVDILVNSGSGGEDGIDAIEVDLLCGALTSDYRRNDQNRWHNFATNLLMSGSVNDLDNFSSTSSEYADKPPSRTHSEHLDPPTAERSNPQQNLKGGLGDISENVSYHTEATFDKHIMKFWKEQQMQKKKRFGYPSKTVRSIAESYSHDDNDTLSFVTASHASSFDMMEDAWIIRRSMAMYGNKQNMVWTESQRFIIADVHPPKEIDAVHTTAKFFHRGSFLKRSKIDPLTSVWKEIYADRTMAHPGYLDVHINSLYVSTSCRNERDPRDSLPWESRPVKQRFLHEQSVSFCKNWFGILVPVHSNHDIPQPICRPDSFPMPVAGEWTQEWYTKKSLARIQSNLSGSVEPTAFELGDVLPDEESDSESLFDKAPQCGRIRNMKLKIGEKITLVTPDLTSSLRRSRWRKKHFPRGTFPYK</sequence>
<feature type="compositionally biased region" description="Basic and acidic residues" evidence="1">
    <location>
        <begin position="802"/>
        <end position="816"/>
    </location>
</feature>
<dbReference type="InParanoid" id="A0A1Z5K935"/>